<dbReference type="GO" id="GO:0000139">
    <property type="term" value="C:Golgi membrane"/>
    <property type="evidence" value="ECO:0007669"/>
    <property type="project" value="UniProtKB-SubCell"/>
</dbReference>
<evidence type="ECO:0000256" key="3">
    <source>
        <dbReference type="ARBA" id="ARBA00022676"/>
    </source>
</evidence>
<sequence>MAGGDLQDSWDAPASTEEFDKRSFRLRRPPSLFFGTSLGRGRPSWPWSLHSGLAARLAWRGEDRQRRETLRQYLLLLQAGLTQHCCCSLNDERGGRSHHELRLHMHHLGRCFSPDCRIIRMKNYKYFFKKRPVRRKTFIVLSTVWLLFALKLLKIERLFSSSGLYLVEPELSNSNIVINKYNVRNSYFLNCSDIYDQDPVAIGKSLEIRRKNIVDLEDEDVVAMTRDCQVYRKIRRYDQKPLSQEELDFPLAYSLVVHKDAINVERLLYAIYSSSNVYCIHYDKKAASTFKAAMENLASCFPNVFIASKLETVIYAHISRLQADINCLSDLKTTTVQWKYAINLCGQDLPLRSNFELVAELKKLNGANMLETVKPSSVKKERFNFRHEVKNDYDYMPSKVNVSKDPPPHNIEMFVGSAYFVLSRLFIDYVLESSVAKYFFAWSKDTFSPDEHFWATLVRIPGVPGEIPRSEADVTDLQSKTRLVKWNYLEEGLYPPCTGEHIRSVCIYGAAELRWLIKYGHWFANKFDSKVDPILIKCLIEKLEDQQREWNILSSDAAFVNRNSTQPSP</sequence>
<evidence type="ECO:0000313" key="12">
    <source>
        <dbReference type="Proteomes" id="UP001066276"/>
    </source>
</evidence>
<dbReference type="PANTHER" id="PTHR19297">
    <property type="entry name" value="GLYCOSYLTRANSFERASE 14 FAMILY MEMBER"/>
    <property type="match status" value="1"/>
</dbReference>
<dbReference type="Proteomes" id="UP001066276">
    <property type="component" value="Chromosome 1_2"/>
</dbReference>
<evidence type="ECO:0000256" key="7">
    <source>
        <dbReference type="ARBA" id="ARBA00022989"/>
    </source>
</evidence>
<proteinExistence type="inferred from homology"/>
<dbReference type="AlphaFoldDB" id="A0AAV7W7X7"/>
<gene>
    <name evidence="11" type="ORF">NDU88_004597</name>
</gene>
<keyword evidence="3" id="KW-0328">Glycosyltransferase</keyword>
<evidence type="ECO:0000256" key="8">
    <source>
        <dbReference type="ARBA" id="ARBA00023136"/>
    </source>
</evidence>
<evidence type="ECO:0008006" key="13">
    <source>
        <dbReference type="Google" id="ProtNLM"/>
    </source>
</evidence>
<keyword evidence="12" id="KW-1185">Reference proteome</keyword>
<protein>
    <recommendedName>
        <fullName evidence="13">Beta-1,3-galactosyl-O-glycosyl-glycoprotein beta-1,6-N-acetylglucosaminyltransferase 4</fullName>
    </recommendedName>
</protein>
<keyword evidence="7" id="KW-1133">Transmembrane helix</keyword>
<keyword evidence="6" id="KW-0735">Signal-anchor</keyword>
<dbReference type="InterPro" id="IPR003406">
    <property type="entry name" value="Glyco_trans_14"/>
</dbReference>
<accession>A0AAV7W7X7</accession>
<evidence type="ECO:0000256" key="5">
    <source>
        <dbReference type="ARBA" id="ARBA00022692"/>
    </source>
</evidence>
<evidence type="ECO:0000313" key="11">
    <source>
        <dbReference type="EMBL" id="KAJ1209219.1"/>
    </source>
</evidence>
<evidence type="ECO:0000256" key="2">
    <source>
        <dbReference type="ARBA" id="ARBA00004922"/>
    </source>
</evidence>
<comment type="pathway">
    <text evidence="2">Protein modification; protein glycosylation.</text>
</comment>
<comment type="similarity">
    <text evidence="10">Belongs to the glycosyltransferase 14 family.</text>
</comment>
<evidence type="ECO:0000256" key="9">
    <source>
        <dbReference type="ARBA" id="ARBA00023180"/>
    </source>
</evidence>
<keyword evidence="4" id="KW-0808">Transferase</keyword>
<comment type="subcellular location">
    <subcellularLocation>
        <location evidence="1">Golgi apparatus membrane</location>
        <topology evidence="1">Single-pass type II membrane protein</topology>
    </subcellularLocation>
</comment>
<dbReference type="EMBL" id="JANPWB010000002">
    <property type="protein sequence ID" value="KAJ1209219.1"/>
    <property type="molecule type" value="Genomic_DNA"/>
</dbReference>
<evidence type="ECO:0000256" key="4">
    <source>
        <dbReference type="ARBA" id="ARBA00022679"/>
    </source>
</evidence>
<dbReference type="GO" id="GO:0008375">
    <property type="term" value="F:acetylglucosaminyltransferase activity"/>
    <property type="evidence" value="ECO:0007669"/>
    <property type="project" value="TreeGrafter"/>
</dbReference>
<evidence type="ECO:0000256" key="10">
    <source>
        <dbReference type="ARBA" id="ARBA00038150"/>
    </source>
</evidence>
<name>A0AAV7W7X7_PLEWA</name>
<comment type="caution">
    <text evidence="11">The sequence shown here is derived from an EMBL/GenBank/DDBJ whole genome shotgun (WGS) entry which is preliminary data.</text>
</comment>
<keyword evidence="9" id="KW-0325">Glycoprotein</keyword>
<evidence type="ECO:0000256" key="6">
    <source>
        <dbReference type="ARBA" id="ARBA00022968"/>
    </source>
</evidence>
<dbReference type="Pfam" id="PF02485">
    <property type="entry name" value="Branch"/>
    <property type="match status" value="1"/>
</dbReference>
<organism evidence="11 12">
    <name type="scientific">Pleurodeles waltl</name>
    <name type="common">Iberian ribbed newt</name>
    <dbReference type="NCBI Taxonomy" id="8319"/>
    <lineage>
        <taxon>Eukaryota</taxon>
        <taxon>Metazoa</taxon>
        <taxon>Chordata</taxon>
        <taxon>Craniata</taxon>
        <taxon>Vertebrata</taxon>
        <taxon>Euteleostomi</taxon>
        <taxon>Amphibia</taxon>
        <taxon>Batrachia</taxon>
        <taxon>Caudata</taxon>
        <taxon>Salamandroidea</taxon>
        <taxon>Salamandridae</taxon>
        <taxon>Pleurodelinae</taxon>
        <taxon>Pleurodeles</taxon>
    </lineage>
</organism>
<evidence type="ECO:0000256" key="1">
    <source>
        <dbReference type="ARBA" id="ARBA00004323"/>
    </source>
</evidence>
<reference evidence="11" key="1">
    <citation type="journal article" date="2022" name="bioRxiv">
        <title>Sequencing and chromosome-scale assembly of the giantPleurodeles waltlgenome.</title>
        <authorList>
            <person name="Brown T."/>
            <person name="Elewa A."/>
            <person name="Iarovenko S."/>
            <person name="Subramanian E."/>
            <person name="Araus A.J."/>
            <person name="Petzold A."/>
            <person name="Susuki M."/>
            <person name="Suzuki K.-i.T."/>
            <person name="Hayashi T."/>
            <person name="Toyoda A."/>
            <person name="Oliveira C."/>
            <person name="Osipova E."/>
            <person name="Leigh N.D."/>
            <person name="Simon A."/>
            <person name="Yun M.H."/>
        </authorList>
    </citation>
    <scope>NUCLEOTIDE SEQUENCE</scope>
    <source>
        <strain evidence="11">20211129_DDA</strain>
        <tissue evidence="11">Liver</tissue>
    </source>
</reference>
<keyword evidence="5" id="KW-0812">Transmembrane</keyword>
<dbReference type="PANTHER" id="PTHR19297:SF7">
    <property type="entry name" value="BETA-1,3-GALACTOSYL-O-GLYCOSYL-GLYCOPROTEIN BETA-1,6-N-ACETYLGLUCOSAMINYLTRANSFERASE 4"/>
    <property type="match status" value="1"/>
</dbReference>
<keyword evidence="8" id="KW-0472">Membrane</keyword>